<dbReference type="EMBL" id="BMAO01026773">
    <property type="protein sequence ID" value="GFR12368.1"/>
    <property type="molecule type" value="Genomic_DNA"/>
</dbReference>
<dbReference type="Proteomes" id="UP000887116">
    <property type="component" value="Unassembled WGS sequence"/>
</dbReference>
<evidence type="ECO:0000313" key="1">
    <source>
        <dbReference type="EMBL" id="GFR12368.1"/>
    </source>
</evidence>
<proteinExistence type="predicted"/>
<name>A0A8X6J6J3_TRICU</name>
<protein>
    <submittedName>
        <fullName evidence="1">Uncharacterized protein</fullName>
    </submittedName>
</protein>
<evidence type="ECO:0000313" key="2">
    <source>
        <dbReference type="Proteomes" id="UP000887116"/>
    </source>
</evidence>
<keyword evidence="2" id="KW-1185">Reference proteome</keyword>
<sequence>MKMRFREGLCMALAFSRWASRPAYKRRKAKLAPATRSTAWEDSYANRYTTDAVEETERRSDSNKMQGA</sequence>
<accession>A0A8X6J6J3</accession>
<gene>
    <name evidence="1" type="ORF">TNCT_167051</name>
</gene>
<organism evidence="1 2">
    <name type="scientific">Trichonephila clavata</name>
    <name type="common">Joro spider</name>
    <name type="synonym">Nephila clavata</name>
    <dbReference type="NCBI Taxonomy" id="2740835"/>
    <lineage>
        <taxon>Eukaryota</taxon>
        <taxon>Metazoa</taxon>
        <taxon>Ecdysozoa</taxon>
        <taxon>Arthropoda</taxon>
        <taxon>Chelicerata</taxon>
        <taxon>Arachnida</taxon>
        <taxon>Araneae</taxon>
        <taxon>Araneomorphae</taxon>
        <taxon>Entelegynae</taxon>
        <taxon>Araneoidea</taxon>
        <taxon>Nephilidae</taxon>
        <taxon>Trichonephila</taxon>
    </lineage>
</organism>
<reference evidence="1" key="1">
    <citation type="submission" date="2020-07" db="EMBL/GenBank/DDBJ databases">
        <title>Multicomponent nature underlies the extraordinary mechanical properties of spider dragline silk.</title>
        <authorList>
            <person name="Kono N."/>
            <person name="Nakamura H."/>
            <person name="Mori M."/>
            <person name="Yoshida Y."/>
            <person name="Ohtoshi R."/>
            <person name="Malay A.D."/>
            <person name="Moran D.A.P."/>
            <person name="Tomita M."/>
            <person name="Numata K."/>
            <person name="Arakawa K."/>
        </authorList>
    </citation>
    <scope>NUCLEOTIDE SEQUENCE</scope>
</reference>
<comment type="caution">
    <text evidence="1">The sequence shown here is derived from an EMBL/GenBank/DDBJ whole genome shotgun (WGS) entry which is preliminary data.</text>
</comment>
<dbReference type="AlphaFoldDB" id="A0A8X6J6J3"/>